<evidence type="ECO:0000256" key="1">
    <source>
        <dbReference type="SAM" id="MobiDB-lite"/>
    </source>
</evidence>
<feature type="compositionally biased region" description="Basic and acidic residues" evidence="1">
    <location>
        <begin position="72"/>
        <end position="84"/>
    </location>
</feature>
<feature type="compositionally biased region" description="Basic and acidic residues" evidence="1">
    <location>
        <begin position="8"/>
        <end position="21"/>
    </location>
</feature>
<dbReference type="Proteomes" id="UP000582659">
    <property type="component" value="Unassembled WGS sequence"/>
</dbReference>
<dbReference type="OrthoDB" id="273123at2759"/>
<feature type="region of interest" description="Disordered" evidence="1">
    <location>
        <begin position="1"/>
        <end position="53"/>
    </location>
</feature>
<proteinExistence type="predicted"/>
<evidence type="ECO:0000313" key="3">
    <source>
        <dbReference type="Proteomes" id="UP000659654"/>
    </source>
</evidence>
<accession>A0A7I8XLJ0</accession>
<gene>
    <name evidence="2" type="ORF">BXYJ_LOCUS2736</name>
</gene>
<dbReference type="AlphaFoldDB" id="A0A7I8XLJ0"/>
<keyword evidence="3" id="KW-1185">Reference proteome</keyword>
<dbReference type="EMBL" id="CAJFCV020000001">
    <property type="protein sequence ID" value="CAG9089739.1"/>
    <property type="molecule type" value="Genomic_DNA"/>
</dbReference>
<feature type="compositionally biased region" description="Polar residues" evidence="1">
    <location>
        <begin position="35"/>
        <end position="53"/>
    </location>
</feature>
<dbReference type="Proteomes" id="UP000659654">
    <property type="component" value="Unassembled WGS sequence"/>
</dbReference>
<evidence type="ECO:0000313" key="2">
    <source>
        <dbReference type="EMBL" id="CAD5212071.1"/>
    </source>
</evidence>
<protein>
    <submittedName>
        <fullName evidence="2">(pine wood nematode) hypothetical protein</fullName>
    </submittedName>
</protein>
<organism evidence="2 3">
    <name type="scientific">Bursaphelenchus xylophilus</name>
    <name type="common">Pinewood nematode worm</name>
    <name type="synonym">Aphelenchoides xylophilus</name>
    <dbReference type="NCBI Taxonomy" id="6326"/>
    <lineage>
        <taxon>Eukaryota</taxon>
        <taxon>Metazoa</taxon>
        <taxon>Ecdysozoa</taxon>
        <taxon>Nematoda</taxon>
        <taxon>Chromadorea</taxon>
        <taxon>Rhabditida</taxon>
        <taxon>Tylenchina</taxon>
        <taxon>Tylenchomorpha</taxon>
        <taxon>Aphelenchoidea</taxon>
        <taxon>Aphelenchoididae</taxon>
        <taxon>Bursaphelenchus</taxon>
    </lineage>
</organism>
<comment type="caution">
    <text evidence="2">The sequence shown here is derived from an EMBL/GenBank/DDBJ whole genome shotgun (WGS) entry which is preliminary data.</text>
</comment>
<sequence>MKSFLSCENERRTSQKSDPKGGHPSTWPKHAKGNNCRSNLTSKANTNKTTSESAARLKAAAIFKKSLEKTGKVDGRTAQKRKADNEEDTPLAKKQNLLTSTEKQSGRKNQKVVGQKVDSSERG</sequence>
<dbReference type="SMR" id="A0A7I8XLJ0"/>
<name>A0A7I8XLJ0_BURXY</name>
<reference evidence="2" key="1">
    <citation type="submission" date="2020-09" db="EMBL/GenBank/DDBJ databases">
        <authorList>
            <person name="Kikuchi T."/>
        </authorList>
    </citation>
    <scope>NUCLEOTIDE SEQUENCE</scope>
    <source>
        <strain evidence="2">Ka4C1</strain>
    </source>
</reference>
<feature type="region of interest" description="Disordered" evidence="1">
    <location>
        <begin position="72"/>
        <end position="123"/>
    </location>
</feature>
<dbReference type="EMBL" id="CAJFDI010000001">
    <property type="protein sequence ID" value="CAD5212071.1"/>
    <property type="molecule type" value="Genomic_DNA"/>
</dbReference>